<protein>
    <submittedName>
        <fullName evidence="3">Uncharacterized protein</fullName>
    </submittedName>
</protein>
<evidence type="ECO:0000256" key="2">
    <source>
        <dbReference type="SAM" id="Phobius"/>
    </source>
</evidence>
<keyword evidence="4" id="KW-1185">Reference proteome</keyword>
<dbReference type="Proteomes" id="UP000066480">
    <property type="component" value="Chromosome"/>
</dbReference>
<evidence type="ECO:0000313" key="3">
    <source>
        <dbReference type="EMBL" id="AKU15991.1"/>
    </source>
</evidence>
<sequence>MGGSGSASTQITAGLGGFVVLFGLAIVCYFLFRSMNNRLRGVRYREEQEQKAREAAERDAESGAPEPGGLEDGTPHPGSP</sequence>
<keyword evidence="2" id="KW-0472">Membrane</keyword>
<gene>
    <name evidence="3" type="ORF">VV02_09195</name>
</gene>
<accession>A0A0K1JH11</accession>
<dbReference type="RefSeq" id="WP_052591087.1">
    <property type="nucleotide sequence ID" value="NZ_CP011112.1"/>
</dbReference>
<organism evidence="3 4">
    <name type="scientific">Luteipulveratus mongoliensis</name>
    <dbReference type="NCBI Taxonomy" id="571913"/>
    <lineage>
        <taxon>Bacteria</taxon>
        <taxon>Bacillati</taxon>
        <taxon>Actinomycetota</taxon>
        <taxon>Actinomycetes</taxon>
        <taxon>Micrococcales</taxon>
        <taxon>Dermacoccaceae</taxon>
        <taxon>Luteipulveratus</taxon>
    </lineage>
</organism>
<dbReference type="STRING" id="571913.VV02_09195"/>
<feature type="region of interest" description="Disordered" evidence="1">
    <location>
        <begin position="45"/>
        <end position="80"/>
    </location>
</feature>
<proteinExistence type="predicted"/>
<keyword evidence="2" id="KW-0812">Transmembrane</keyword>
<reference evidence="3 4" key="1">
    <citation type="submission" date="2015-03" db="EMBL/GenBank/DDBJ databases">
        <title>Luteipulveratus halotolerans sp. nov., a novel actinobacterium (Dermacoccaceae) from Sarawak, Malaysia.</title>
        <authorList>
            <person name="Juboi H."/>
            <person name="Basik A."/>
            <person name="Shamsul S.S."/>
            <person name="Arnold P."/>
            <person name="Schmitt E.K."/>
            <person name="Sanglier J.-J."/>
            <person name="Yeo T."/>
        </authorList>
    </citation>
    <scope>NUCLEOTIDE SEQUENCE [LARGE SCALE GENOMIC DNA]</scope>
    <source>
        <strain evidence="3 4">MN07-A0370</strain>
    </source>
</reference>
<feature type="transmembrane region" description="Helical" evidence="2">
    <location>
        <begin position="12"/>
        <end position="32"/>
    </location>
</feature>
<evidence type="ECO:0000256" key="1">
    <source>
        <dbReference type="SAM" id="MobiDB-lite"/>
    </source>
</evidence>
<feature type="compositionally biased region" description="Basic and acidic residues" evidence="1">
    <location>
        <begin position="45"/>
        <end position="61"/>
    </location>
</feature>
<dbReference type="EMBL" id="CP011112">
    <property type="protein sequence ID" value="AKU15991.1"/>
    <property type="molecule type" value="Genomic_DNA"/>
</dbReference>
<dbReference type="KEGG" id="lmoi:VV02_09195"/>
<name>A0A0K1JH11_9MICO</name>
<evidence type="ECO:0000313" key="4">
    <source>
        <dbReference type="Proteomes" id="UP000066480"/>
    </source>
</evidence>
<keyword evidence="2" id="KW-1133">Transmembrane helix</keyword>
<dbReference type="AlphaFoldDB" id="A0A0K1JH11"/>